<dbReference type="Pfam" id="PF26138">
    <property type="entry name" value="DUF8040"/>
    <property type="match status" value="1"/>
</dbReference>
<evidence type="ECO:0000256" key="2">
    <source>
        <dbReference type="ARBA" id="ARBA00004123"/>
    </source>
</evidence>
<dbReference type="EMBL" id="NBSK02000003">
    <property type="protein sequence ID" value="KAJ0217032.1"/>
    <property type="molecule type" value="Genomic_DNA"/>
</dbReference>
<evidence type="ECO:0000256" key="8">
    <source>
        <dbReference type="SAM" id="MobiDB-lite"/>
    </source>
</evidence>
<protein>
    <recommendedName>
        <fullName evidence="13">DDE Tnp4 domain-containing protein</fullName>
    </recommendedName>
</protein>
<dbReference type="InterPro" id="IPR058353">
    <property type="entry name" value="DUF8040"/>
</dbReference>
<comment type="similarity">
    <text evidence="3">Belongs to the HARBI1 family.</text>
</comment>
<dbReference type="GO" id="GO:0016787">
    <property type="term" value="F:hydrolase activity"/>
    <property type="evidence" value="ECO:0007669"/>
    <property type="project" value="UniProtKB-KW"/>
</dbReference>
<keyword evidence="12" id="KW-1185">Reference proteome</keyword>
<gene>
    <name evidence="11" type="ORF">LSAT_V11C300101540</name>
</gene>
<comment type="caution">
    <text evidence="11">The sequence shown here is derived from an EMBL/GenBank/DDBJ whole genome shotgun (WGS) entry which is preliminary data.</text>
</comment>
<evidence type="ECO:0000256" key="1">
    <source>
        <dbReference type="ARBA" id="ARBA00001968"/>
    </source>
</evidence>
<feature type="compositionally biased region" description="Acidic residues" evidence="8">
    <location>
        <begin position="181"/>
        <end position="190"/>
    </location>
</feature>
<keyword evidence="7" id="KW-0539">Nucleus</keyword>
<dbReference type="GO" id="GO:0046872">
    <property type="term" value="F:metal ion binding"/>
    <property type="evidence" value="ECO:0007669"/>
    <property type="project" value="UniProtKB-KW"/>
</dbReference>
<keyword evidence="6" id="KW-0378">Hydrolase</keyword>
<feature type="region of interest" description="Disordered" evidence="8">
    <location>
        <begin position="161"/>
        <end position="215"/>
    </location>
</feature>
<name>A0A9R1W615_LACSA</name>
<evidence type="ECO:0008006" key="13">
    <source>
        <dbReference type="Google" id="ProtNLM"/>
    </source>
</evidence>
<keyword evidence="5" id="KW-0479">Metal-binding</keyword>
<dbReference type="PANTHER" id="PTHR22930:SF221">
    <property type="entry name" value="NUCLEASE HARBI1"/>
    <property type="match status" value="1"/>
</dbReference>
<evidence type="ECO:0000313" key="12">
    <source>
        <dbReference type="Proteomes" id="UP000235145"/>
    </source>
</evidence>
<organism evidence="11 12">
    <name type="scientific">Lactuca sativa</name>
    <name type="common">Garden lettuce</name>
    <dbReference type="NCBI Taxonomy" id="4236"/>
    <lineage>
        <taxon>Eukaryota</taxon>
        <taxon>Viridiplantae</taxon>
        <taxon>Streptophyta</taxon>
        <taxon>Embryophyta</taxon>
        <taxon>Tracheophyta</taxon>
        <taxon>Spermatophyta</taxon>
        <taxon>Magnoliopsida</taxon>
        <taxon>eudicotyledons</taxon>
        <taxon>Gunneridae</taxon>
        <taxon>Pentapetalae</taxon>
        <taxon>asterids</taxon>
        <taxon>campanulids</taxon>
        <taxon>Asterales</taxon>
        <taxon>Asteraceae</taxon>
        <taxon>Cichorioideae</taxon>
        <taxon>Cichorieae</taxon>
        <taxon>Lactucinae</taxon>
        <taxon>Lactuca</taxon>
    </lineage>
</organism>
<evidence type="ECO:0000256" key="6">
    <source>
        <dbReference type="ARBA" id="ARBA00022801"/>
    </source>
</evidence>
<evidence type="ECO:0000256" key="3">
    <source>
        <dbReference type="ARBA" id="ARBA00006958"/>
    </source>
</evidence>
<comment type="subcellular location">
    <subcellularLocation>
        <location evidence="2">Nucleus</location>
    </subcellularLocation>
</comment>
<evidence type="ECO:0000256" key="7">
    <source>
        <dbReference type="ARBA" id="ARBA00023242"/>
    </source>
</evidence>
<accession>A0A9R1W615</accession>
<evidence type="ECO:0000256" key="5">
    <source>
        <dbReference type="ARBA" id="ARBA00022723"/>
    </source>
</evidence>
<comment type="cofactor">
    <cofactor evidence="1">
        <name>a divalent metal cation</name>
        <dbReference type="ChEBI" id="CHEBI:60240"/>
    </cofactor>
</comment>
<evidence type="ECO:0000313" key="11">
    <source>
        <dbReference type="EMBL" id="KAJ0217032.1"/>
    </source>
</evidence>
<feature type="domain" description="DDE Tnp4" evidence="9">
    <location>
        <begin position="477"/>
        <end position="647"/>
    </location>
</feature>
<sequence length="717" mass="82592">MGDQFVLLTGNICENCSNFFILMDENLTTVVDCETSLKMKKTKFGWDNRSFMVFVDSCVTEVKKKGNKTGTHLTKVGWENIQKHMKDKTGYWKLYDRLMRLETGLGGTRSQIDASPEWWEEKIKNKDYAKFRNADLSLFDEKYAFLFRDSVVVGDQTMTPLQFQNNSNPNGENVEGKGDSDDINLDDDVEPLFPSFHESSSSKKKRSKLVSNNRSTKSKSSVFEEKVDALLDAISTKSTQTYPQNNPSPTIADCMAIVTKFPDFREGSNEFSQALFVFTKKQNREAFMFPTTDEAKMGMDSDESNSSNDNEEWWVEKDRQFKMLCGLALKGIILARNVRMPCHTSDRTGNMFINEVLNGHPRRCYEMFRLHVPVFRQLCADLATNYGLQQTRNISIEESIGIFLMTLAHGCSNRFVQEFFNHSGETIHRHFHTVLKAVLKLSADIIKPDANYNDDVPEYILNNPRYYPMFKDCIGAIDGTHVRASVPQNEEAKYIGRKGYATQNIMAVCDFNMCFTFVWAGWEGTAHDTRIFNEALQRPDLNFPYPTGDKYYVVDAGYPNTRGYLAPYKGTNIRYHLPDFRRGHSAAVREPRGPKEKFNYLHSSLQNIIERTFGVWKARWALLRDMHVNYKYKNQVKIVIASMAIHNYIRKFGRFDEAFNRAQQESYNLIRSDTSSEVYEEGPSTRRTSGDDLYMAAIRDIIAQDINTLRRRISNIC</sequence>
<feature type="domain" description="DUF8040" evidence="10">
    <location>
        <begin position="344"/>
        <end position="440"/>
    </location>
</feature>
<dbReference type="Proteomes" id="UP000235145">
    <property type="component" value="Unassembled WGS sequence"/>
</dbReference>
<dbReference type="GO" id="GO:0004518">
    <property type="term" value="F:nuclease activity"/>
    <property type="evidence" value="ECO:0007669"/>
    <property type="project" value="UniProtKB-KW"/>
</dbReference>
<dbReference type="InterPro" id="IPR045249">
    <property type="entry name" value="HARBI1-like"/>
</dbReference>
<evidence type="ECO:0000256" key="4">
    <source>
        <dbReference type="ARBA" id="ARBA00022722"/>
    </source>
</evidence>
<dbReference type="GO" id="GO:0005634">
    <property type="term" value="C:nucleus"/>
    <property type="evidence" value="ECO:0007669"/>
    <property type="project" value="UniProtKB-SubCell"/>
</dbReference>
<dbReference type="Pfam" id="PF13359">
    <property type="entry name" value="DDE_Tnp_4"/>
    <property type="match status" value="1"/>
</dbReference>
<evidence type="ECO:0000259" key="10">
    <source>
        <dbReference type="Pfam" id="PF26138"/>
    </source>
</evidence>
<dbReference type="AlphaFoldDB" id="A0A9R1W615"/>
<feature type="compositionally biased region" description="Polar residues" evidence="8">
    <location>
        <begin position="161"/>
        <end position="171"/>
    </location>
</feature>
<dbReference type="PANTHER" id="PTHR22930">
    <property type="match status" value="1"/>
</dbReference>
<dbReference type="InterPro" id="IPR027806">
    <property type="entry name" value="HARBI1_dom"/>
</dbReference>
<reference evidence="11 12" key="1">
    <citation type="journal article" date="2017" name="Nat. Commun.">
        <title>Genome assembly with in vitro proximity ligation data and whole-genome triplication in lettuce.</title>
        <authorList>
            <person name="Reyes-Chin-Wo S."/>
            <person name="Wang Z."/>
            <person name="Yang X."/>
            <person name="Kozik A."/>
            <person name="Arikit S."/>
            <person name="Song C."/>
            <person name="Xia L."/>
            <person name="Froenicke L."/>
            <person name="Lavelle D.O."/>
            <person name="Truco M.J."/>
            <person name="Xia R."/>
            <person name="Zhu S."/>
            <person name="Xu C."/>
            <person name="Xu H."/>
            <person name="Xu X."/>
            <person name="Cox K."/>
            <person name="Korf I."/>
            <person name="Meyers B.C."/>
            <person name="Michelmore R.W."/>
        </authorList>
    </citation>
    <scope>NUCLEOTIDE SEQUENCE [LARGE SCALE GENOMIC DNA]</scope>
    <source>
        <strain evidence="12">cv. Salinas</strain>
        <tissue evidence="11">Seedlings</tissue>
    </source>
</reference>
<keyword evidence="4" id="KW-0540">Nuclease</keyword>
<proteinExistence type="inferred from homology"/>
<evidence type="ECO:0000259" key="9">
    <source>
        <dbReference type="Pfam" id="PF13359"/>
    </source>
</evidence>